<reference evidence="1 2" key="1">
    <citation type="submission" date="2019-09" db="EMBL/GenBank/DDBJ databases">
        <title>Flavobacterium sp. nov., isolated from glacier ice.</title>
        <authorList>
            <person name="Liu Q."/>
        </authorList>
    </citation>
    <scope>NUCLEOTIDE SEQUENCE [LARGE SCALE GENOMIC DNA]</scope>
    <source>
        <strain evidence="1 2">NBRC 112527</strain>
    </source>
</reference>
<sequence length="94" mass="10787">MEANKEYKFQLIEGDFTPTEALKILMSVINSKIKFHQLDSFSNQIRFNSDASHSKKRIEALTESNEAIKKIIKEAEDKGMKLKINSTIEIVLTQ</sequence>
<dbReference type="AlphaFoldDB" id="A0A7J5AL08"/>
<dbReference type="RefSeq" id="WP_151105853.1">
    <property type="nucleotide sequence ID" value="NZ_WAEM01000001.1"/>
</dbReference>
<organism evidence="1 2">
    <name type="scientific">Flavobacterium luteum</name>
    <dbReference type="NCBI Taxonomy" id="2026654"/>
    <lineage>
        <taxon>Bacteria</taxon>
        <taxon>Pseudomonadati</taxon>
        <taxon>Bacteroidota</taxon>
        <taxon>Flavobacteriia</taxon>
        <taxon>Flavobacteriales</taxon>
        <taxon>Flavobacteriaceae</taxon>
        <taxon>Flavobacterium</taxon>
    </lineage>
</organism>
<dbReference type="Proteomes" id="UP000490922">
    <property type="component" value="Unassembled WGS sequence"/>
</dbReference>
<evidence type="ECO:0000313" key="1">
    <source>
        <dbReference type="EMBL" id="KAB1157659.1"/>
    </source>
</evidence>
<name>A0A7J5AL08_9FLAO</name>
<protein>
    <submittedName>
        <fullName evidence="1">Uncharacterized protein</fullName>
    </submittedName>
</protein>
<proteinExistence type="predicted"/>
<comment type="caution">
    <text evidence="1">The sequence shown here is derived from an EMBL/GenBank/DDBJ whole genome shotgun (WGS) entry which is preliminary data.</text>
</comment>
<evidence type="ECO:0000313" key="2">
    <source>
        <dbReference type="Proteomes" id="UP000490922"/>
    </source>
</evidence>
<keyword evidence="2" id="KW-1185">Reference proteome</keyword>
<dbReference type="OrthoDB" id="680899at2"/>
<gene>
    <name evidence="1" type="ORF">F6464_00830</name>
</gene>
<accession>A0A7J5AL08</accession>
<dbReference type="EMBL" id="WAEM01000001">
    <property type="protein sequence ID" value="KAB1157659.1"/>
    <property type="molecule type" value="Genomic_DNA"/>
</dbReference>